<dbReference type="InterPro" id="IPR050935">
    <property type="entry name" value="Bromo_chromatin_reader"/>
</dbReference>
<dbReference type="GO" id="GO:0006355">
    <property type="term" value="P:regulation of DNA-templated transcription"/>
    <property type="evidence" value="ECO:0007669"/>
    <property type="project" value="TreeGrafter"/>
</dbReference>
<proteinExistence type="predicted"/>
<dbReference type="PANTHER" id="PTHR22880:SF225">
    <property type="entry name" value="BROMODOMAIN-CONTAINING PROTEIN BET-1-RELATED"/>
    <property type="match status" value="1"/>
</dbReference>
<dbReference type="InterPro" id="IPR036427">
    <property type="entry name" value="Bromodomain-like_sf"/>
</dbReference>
<sequence>MLELTAITFSSINPAIQMKHKYNSSGHYHHHRHFTRRNYLLHMSSPQDNSNEDSSPLMHTSIDETNVNNNIDESLDDDHDDDDSRASSTNTVSEIYLKNGPNLIDPTPKIDLPSPPSSTRSSYDAITKDSFISTAEISEQSDSRPSSLNGSLMMNESNDENLDSEDLMLFEHDDQPAIKTDDDEIKLIIEEIIVNAIDSISDTDSTCVQIDLNGTTILPNGIKIVKGVAQLPFDRSELEDGDHSFQPRFTNQLSFLKTILTKYIIRYKTAMPFMNPVDSVQLKIPHYYHVIRDPMDFNTIKNRLTFLWYRSAEECISDINQIFINCYKFNSPSDYVYSAGKKLQEYIDEKLKEMPEEEEEILCPPKPSLEECKSLLCSLLKFKF</sequence>
<comment type="caution">
    <text evidence="3">The sequence shown here is derived from an EMBL/GenBank/DDBJ whole genome shotgun (WGS) entry which is preliminary data.</text>
</comment>
<dbReference type="Pfam" id="PF00439">
    <property type="entry name" value="Bromodomain"/>
    <property type="match status" value="1"/>
</dbReference>
<dbReference type="GO" id="GO:0005634">
    <property type="term" value="C:nucleus"/>
    <property type="evidence" value="ECO:0007669"/>
    <property type="project" value="TreeGrafter"/>
</dbReference>
<evidence type="ECO:0000256" key="1">
    <source>
        <dbReference type="ARBA" id="ARBA00023117"/>
    </source>
</evidence>
<evidence type="ECO:0000313" key="4">
    <source>
        <dbReference type="Proteomes" id="UP000616769"/>
    </source>
</evidence>
<dbReference type="VEuPathDB" id="VectorBase:SSCA010125"/>
<accession>A0A132A1I8</accession>
<keyword evidence="1" id="KW-0103">Bromodomain</keyword>
<dbReference type="Gene3D" id="1.20.920.10">
    <property type="entry name" value="Bromodomain-like"/>
    <property type="match status" value="1"/>
</dbReference>
<dbReference type="InterPro" id="IPR001487">
    <property type="entry name" value="Bromodomain"/>
</dbReference>
<dbReference type="Proteomes" id="UP000616769">
    <property type="component" value="Unassembled WGS sequence"/>
</dbReference>
<dbReference type="SMART" id="SM00297">
    <property type="entry name" value="BROMO"/>
    <property type="match status" value="1"/>
</dbReference>
<dbReference type="EMBL" id="JXLN01010012">
    <property type="protein sequence ID" value="KPM04908.1"/>
    <property type="molecule type" value="Genomic_DNA"/>
</dbReference>
<dbReference type="PRINTS" id="PR00503">
    <property type="entry name" value="BROMODOMAIN"/>
</dbReference>
<evidence type="ECO:0000313" key="3">
    <source>
        <dbReference type="EMBL" id="KPM04908.1"/>
    </source>
</evidence>
<dbReference type="PROSITE" id="PS50014">
    <property type="entry name" value="BROMODOMAIN_2"/>
    <property type="match status" value="1"/>
</dbReference>
<dbReference type="GO" id="GO:0000785">
    <property type="term" value="C:chromatin"/>
    <property type="evidence" value="ECO:0007669"/>
    <property type="project" value="TreeGrafter"/>
</dbReference>
<gene>
    <name evidence="3" type="ORF">QR98_0033630</name>
</gene>
<feature type="region of interest" description="Disordered" evidence="2">
    <location>
        <begin position="68"/>
        <end position="158"/>
    </location>
</feature>
<protein>
    <submittedName>
        <fullName evidence="3">Bromodomain-containing protein</fullName>
    </submittedName>
</protein>
<feature type="region of interest" description="Disordered" evidence="2">
    <location>
        <begin position="43"/>
        <end position="62"/>
    </location>
</feature>
<organism evidence="3 4">
    <name type="scientific">Sarcoptes scabiei</name>
    <name type="common">Itch mite</name>
    <name type="synonym">Acarus scabiei</name>
    <dbReference type="NCBI Taxonomy" id="52283"/>
    <lineage>
        <taxon>Eukaryota</taxon>
        <taxon>Metazoa</taxon>
        <taxon>Ecdysozoa</taxon>
        <taxon>Arthropoda</taxon>
        <taxon>Chelicerata</taxon>
        <taxon>Arachnida</taxon>
        <taxon>Acari</taxon>
        <taxon>Acariformes</taxon>
        <taxon>Sarcoptiformes</taxon>
        <taxon>Astigmata</taxon>
        <taxon>Psoroptidia</taxon>
        <taxon>Sarcoptoidea</taxon>
        <taxon>Sarcoptidae</taxon>
        <taxon>Sarcoptinae</taxon>
        <taxon>Sarcoptes</taxon>
    </lineage>
</organism>
<dbReference type="PANTHER" id="PTHR22880">
    <property type="entry name" value="FALZ-RELATED BROMODOMAIN-CONTAINING PROTEINS"/>
    <property type="match status" value="1"/>
</dbReference>
<dbReference type="GO" id="GO:0006338">
    <property type="term" value="P:chromatin remodeling"/>
    <property type="evidence" value="ECO:0007669"/>
    <property type="project" value="TreeGrafter"/>
</dbReference>
<feature type="compositionally biased region" description="Polar residues" evidence="2">
    <location>
        <begin position="44"/>
        <end position="62"/>
    </location>
</feature>
<evidence type="ECO:0000256" key="2">
    <source>
        <dbReference type="SAM" id="MobiDB-lite"/>
    </source>
</evidence>
<dbReference type="SUPFAM" id="SSF47370">
    <property type="entry name" value="Bromodomain"/>
    <property type="match status" value="1"/>
</dbReference>
<feature type="compositionally biased region" description="Acidic residues" evidence="2">
    <location>
        <begin position="73"/>
        <end position="83"/>
    </location>
</feature>
<name>A0A132A1I8_SARSC</name>
<feature type="compositionally biased region" description="Polar residues" evidence="2">
    <location>
        <begin position="117"/>
        <end position="156"/>
    </location>
</feature>
<dbReference type="AlphaFoldDB" id="A0A132A1I8"/>
<reference evidence="3 4" key="1">
    <citation type="journal article" date="2015" name="Parasit. Vectors">
        <title>Draft genome of the scabies mite.</title>
        <authorList>
            <person name="Rider S.D.Jr."/>
            <person name="Morgan M.S."/>
            <person name="Arlian L.G."/>
        </authorList>
    </citation>
    <scope>NUCLEOTIDE SEQUENCE [LARGE SCALE GENOMIC DNA]</scope>
    <source>
        <strain evidence="3">Arlian Lab</strain>
    </source>
</reference>
<dbReference type="OrthoDB" id="784962at2759"/>